<dbReference type="Proteomes" id="UP000236725">
    <property type="component" value="Unassembled WGS sequence"/>
</dbReference>
<evidence type="ECO:0000256" key="2">
    <source>
        <dbReference type="ARBA" id="ARBA00023136"/>
    </source>
</evidence>
<sequence>MKTIYSVKTLCVLAIMGTVTTVGAQENKTDKDKNLNREMTLEREYDPSVQDANKVNTLPVVKEPVVRKIPIDYATFTVPADPAKEIGLLPSGNIMTQMAYNKRRGYFNFGAGTYLNLNGDIGYHILSTDKDKLNVWYSHRSTNGKVKYIQEDEKVKAKLNDNLAGINFRHNFEKLSLLLGAKYGYSAFNYYGLPMIDPVQSIAPIERYEPDRTTNQVNQTIQFNAGVESKENAPFGYLLDLGYTNFSHKYALSKDQKGPTENTFDVKFDLNAGFGGNQKIGLGGNFEYFNYSLPTNGTQEYLFFENHAEGRVSPYYKVEGDNWNLKLGVNVMFVTGGDSKMMVSPDVAFDMEVADKTVLYAIAGGKLYSNSMYDMSLINRYMDPTEEVTPSRNWLDATLGIKSGVANGFWFDVFAGYKITSDDVLFLPSRLYREGEFGNYTKPMGGIDTKHFFAGANLKYNYQWLDVSLKGVYNNWKAKYGSSWDGASGDLEHAWGKPEMEINAGVSIHPFKPLTIALDYYLATGRYVELFGYKSVKMDNINELNLTGTYNFNDTFGVYVKLNNVLFQKYEVLYGYPLQSFSAMAGVNINF</sequence>
<dbReference type="RefSeq" id="WP_103982713.1">
    <property type="nucleotide sequence ID" value="NZ_FNVS01000004.1"/>
</dbReference>
<organism evidence="5 6">
    <name type="scientific">Parabacteroides chinchillae</name>
    <dbReference type="NCBI Taxonomy" id="871327"/>
    <lineage>
        <taxon>Bacteria</taxon>
        <taxon>Pseudomonadati</taxon>
        <taxon>Bacteroidota</taxon>
        <taxon>Bacteroidia</taxon>
        <taxon>Bacteroidales</taxon>
        <taxon>Tannerellaceae</taxon>
        <taxon>Parabacteroides</taxon>
    </lineage>
</organism>
<comment type="subcellular location">
    <subcellularLocation>
        <location evidence="1">Cell outer membrane</location>
    </subcellularLocation>
</comment>
<dbReference type="Gene3D" id="2.40.170.20">
    <property type="entry name" value="TonB-dependent receptor, beta-barrel domain"/>
    <property type="match status" value="1"/>
</dbReference>
<dbReference type="GO" id="GO:0009279">
    <property type="term" value="C:cell outer membrane"/>
    <property type="evidence" value="ECO:0007669"/>
    <property type="project" value="UniProtKB-SubCell"/>
</dbReference>
<accession>A0A8G2BV17</accession>
<evidence type="ECO:0000313" key="5">
    <source>
        <dbReference type="EMBL" id="SEF65897.1"/>
    </source>
</evidence>
<evidence type="ECO:0000256" key="3">
    <source>
        <dbReference type="ARBA" id="ARBA00023237"/>
    </source>
</evidence>
<comment type="caution">
    <text evidence="5">The sequence shown here is derived from an EMBL/GenBank/DDBJ whole genome shotgun (WGS) entry which is preliminary data.</text>
</comment>
<evidence type="ECO:0008006" key="7">
    <source>
        <dbReference type="Google" id="ProtNLM"/>
    </source>
</evidence>
<keyword evidence="3" id="KW-0998">Cell outer membrane</keyword>
<keyword evidence="6" id="KW-1185">Reference proteome</keyword>
<evidence type="ECO:0000313" key="6">
    <source>
        <dbReference type="Proteomes" id="UP000236725"/>
    </source>
</evidence>
<dbReference type="InterPro" id="IPR036942">
    <property type="entry name" value="Beta-barrel_TonB_sf"/>
</dbReference>
<feature type="signal peptide" evidence="4">
    <location>
        <begin position="1"/>
        <end position="24"/>
    </location>
</feature>
<gene>
    <name evidence="5" type="ORF">SAMN05444001_10475</name>
</gene>
<feature type="chain" id="PRO_5034156615" description="TonB-dependent receptor" evidence="4">
    <location>
        <begin position="25"/>
        <end position="591"/>
    </location>
</feature>
<protein>
    <recommendedName>
        <fullName evidence="7">TonB-dependent receptor</fullName>
    </recommendedName>
</protein>
<dbReference type="AlphaFoldDB" id="A0A8G2BV17"/>
<keyword evidence="2" id="KW-0472">Membrane</keyword>
<name>A0A8G2BV17_9BACT</name>
<proteinExistence type="predicted"/>
<reference evidence="5 6" key="1">
    <citation type="submission" date="2016-10" db="EMBL/GenBank/DDBJ databases">
        <authorList>
            <person name="Varghese N."/>
            <person name="Submissions S."/>
        </authorList>
    </citation>
    <scope>NUCLEOTIDE SEQUENCE [LARGE SCALE GENOMIC DNA]</scope>
    <source>
        <strain evidence="5 6">DSM 29073</strain>
    </source>
</reference>
<evidence type="ECO:0000256" key="4">
    <source>
        <dbReference type="SAM" id="SignalP"/>
    </source>
</evidence>
<evidence type="ECO:0000256" key="1">
    <source>
        <dbReference type="ARBA" id="ARBA00004442"/>
    </source>
</evidence>
<dbReference type="SUPFAM" id="SSF56935">
    <property type="entry name" value="Porins"/>
    <property type="match status" value="1"/>
</dbReference>
<dbReference type="EMBL" id="FNVS01000004">
    <property type="protein sequence ID" value="SEF65897.1"/>
    <property type="molecule type" value="Genomic_DNA"/>
</dbReference>
<keyword evidence="4" id="KW-0732">Signal</keyword>